<keyword evidence="2" id="KW-1185">Reference proteome</keyword>
<dbReference type="AlphaFoldDB" id="A0A1D8US82"/>
<reference evidence="1 2" key="1">
    <citation type="journal article" date="2016" name="Microb. Cell Fact.">
        <title>Dissection of exopolysaccharide biosynthesis in Kozakia baliensis.</title>
        <authorList>
            <person name="Brandt J.U."/>
            <person name="Jakob F."/>
            <person name="Behr J."/>
            <person name="Geissler A.J."/>
            <person name="Vogel R.F."/>
        </authorList>
    </citation>
    <scope>NUCLEOTIDE SEQUENCE [LARGE SCALE GENOMIC DNA]</scope>
    <source>
        <strain evidence="1 2">DSM 14400</strain>
    </source>
</reference>
<dbReference type="PANTHER" id="PTHR47739:SF1">
    <property type="entry name" value="TRNA1(VAL) (ADENINE(37)-N6)-METHYLTRANSFERASE"/>
    <property type="match status" value="1"/>
</dbReference>
<proteinExistence type="predicted"/>
<dbReference type="CDD" id="cd02440">
    <property type="entry name" value="AdoMet_MTases"/>
    <property type="match status" value="1"/>
</dbReference>
<dbReference type="STRING" id="153496.A0U89_04430"/>
<dbReference type="SUPFAM" id="SSF53335">
    <property type="entry name" value="S-adenosyl-L-methionine-dependent methyltransferases"/>
    <property type="match status" value="1"/>
</dbReference>
<accession>A0A1D8US82</accession>
<dbReference type="EMBL" id="CP014674">
    <property type="protein sequence ID" value="AOX16493.1"/>
    <property type="molecule type" value="Genomic_DNA"/>
</dbReference>
<dbReference type="InterPro" id="IPR050210">
    <property type="entry name" value="tRNA_Adenine-N(6)_MTase"/>
</dbReference>
<dbReference type="Gene3D" id="3.40.50.150">
    <property type="entry name" value="Vaccinia Virus protein VP39"/>
    <property type="match status" value="1"/>
</dbReference>
<dbReference type="Proteomes" id="UP000179145">
    <property type="component" value="Chromosome"/>
</dbReference>
<evidence type="ECO:0000313" key="1">
    <source>
        <dbReference type="EMBL" id="AOX16493.1"/>
    </source>
</evidence>
<sequence>MSGSEAPVNPSVSEATLLETTSGTLLGGRIVYHQFTKGYRTGIEPVLLAAFVPAKKGDHVLEAGSGAGAGLLCLSQRIADISGIGLEADTQMAEIGVQNFLSNRRDKLRMICARVPAIPKELRHLAPGANGRFHHALANPPWHPYNSSRSPDSRRSLALSAPEEGWHSWIGALARWVLPGGTLNLALPTTAIDEACIALRHAGCGSIILAPLWPKAGRSSKIALLRATLGGRSGFRLTAGLVLHEEDGRFTPSAEAVLRHGMALAV</sequence>
<dbReference type="RefSeq" id="WP_070402248.1">
    <property type="nucleotide sequence ID" value="NZ_BJVW01000002.1"/>
</dbReference>
<organism evidence="1 2">
    <name type="scientific">Kozakia baliensis</name>
    <dbReference type="NCBI Taxonomy" id="153496"/>
    <lineage>
        <taxon>Bacteria</taxon>
        <taxon>Pseudomonadati</taxon>
        <taxon>Pseudomonadota</taxon>
        <taxon>Alphaproteobacteria</taxon>
        <taxon>Acetobacterales</taxon>
        <taxon>Acetobacteraceae</taxon>
        <taxon>Kozakia</taxon>
    </lineage>
</organism>
<dbReference type="eggNOG" id="COG4123">
    <property type="taxonomic scope" value="Bacteria"/>
</dbReference>
<dbReference type="OrthoDB" id="5489421at2"/>
<name>A0A1D8US82_9PROT</name>
<evidence type="ECO:0000313" key="2">
    <source>
        <dbReference type="Proteomes" id="UP000179145"/>
    </source>
</evidence>
<protein>
    <submittedName>
        <fullName evidence="1">Uncharacterized protein</fullName>
    </submittedName>
</protein>
<gene>
    <name evidence="1" type="ORF">A0U89_04430</name>
</gene>
<dbReference type="KEGG" id="kba:A0U89_04430"/>
<dbReference type="InterPro" id="IPR029063">
    <property type="entry name" value="SAM-dependent_MTases_sf"/>
</dbReference>
<dbReference type="PANTHER" id="PTHR47739">
    <property type="entry name" value="TRNA1(VAL) (ADENINE(37)-N6)-METHYLTRANSFERASE"/>
    <property type="match status" value="1"/>
</dbReference>